<dbReference type="GO" id="GO:0015421">
    <property type="term" value="F:ABC-type oligopeptide transporter activity"/>
    <property type="evidence" value="ECO:0007669"/>
    <property type="project" value="TreeGrafter"/>
</dbReference>
<dbReference type="InterPro" id="IPR003593">
    <property type="entry name" value="AAA+_ATPase"/>
</dbReference>
<evidence type="ECO:0000259" key="10">
    <source>
        <dbReference type="PROSITE" id="PS50929"/>
    </source>
</evidence>
<dbReference type="Gene3D" id="1.20.1560.10">
    <property type="entry name" value="ABC transporter type 1, transmembrane domain"/>
    <property type="match status" value="1"/>
</dbReference>
<dbReference type="PROSITE" id="PS50929">
    <property type="entry name" value="ABC_TM1F"/>
    <property type="match status" value="1"/>
</dbReference>
<evidence type="ECO:0000256" key="5">
    <source>
        <dbReference type="ARBA" id="ARBA00022840"/>
    </source>
</evidence>
<comment type="subcellular location">
    <subcellularLocation>
        <location evidence="1">Cell membrane</location>
        <topology evidence="1">Multi-pass membrane protein</topology>
    </subcellularLocation>
</comment>
<dbReference type="InterPro" id="IPR017871">
    <property type="entry name" value="ABC_transporter-like_CS"/>
</dbReference>
<evidence type="ECO:0000256" key="1">
    <source>
        <dbReference type="ARBA" id="ARBA00004651"/>
    </source>
</evidence>
<proteinExistence type="inferred from homology"/>
<dbReference type="Pfam" id="PF00664">
    <property type="entry name" value="ABC_membrane"/>
    <property type="match status" value="1"/>
</dbReference>
<dbReference type="Proteomes" id="UP000033054">
    <property type="component" value="Chromosome"/>
</dbReference>
<feature type="transmembrane region" description="Helical" evidence="8">
    <location>
        <begin position="42"/>
        <end position="63"/>
    </location>
</feature>
<evidence type="ECO:0000313" key="11">
    <source>
        <dbReference type="EMBL" id="AKD57999.1"/>
    </source>
</evidence>
<dbReference type="PROSITE" id="PS50893">
    <property type="entry name" value="ABC_TRANSPORTER_2"/>
    <property type="match status" value="1"/>
</dbReference>
<dbReference type="SUPFAM" id="SSF52540">
    <property type="entry name" value="P-loop containing nucleoside triphosphate hydrolases"/>
    <property type="match status" value="1"/>
</dbReference>
<accession>A0A0E4A080</accession>
<dbReference type="InterPro" id="IPR011527">
    <property type="entry name" value="ABC1_TM_dom"/>
</dbReference>
<evidence type="ECO:0000256" key="3">
    <source>
        <dbReference type="ARBA" id="ARBA00022692"/>
    </source>
</evidence>
<keyword evidence="6 8" id="KW-1133">Transmembrane helix</keyword>
<evidence type="ECO:0000256" key="4">
    <source>
        <dbReference type="ARBA" id="ARBA00022741"/>
    </source>
</evidence>
<dbReference type="EMBL" id="CP010429">
    <property type="protein sequence ID" value="AKD57999.1"/>
    <property type="molecule type" value="Genomic_DNA"/>
</dbReference>
<dbReference type="OrthoDB" id="9769115at2"/>
<dbReference type="CDD" id="cd18576">
    <property type="entry name" value="ABC_6TM_bac_exporter_ABCB8_10_like"/>
    <property type="match status" value="1"/>
</dbReference>
<dbReference type="InterPro" id="IPR003439">
    <property type="entry name" value="ABC_transporter-like_ATP-bd"/>
</dbReference>
<evidence type="ECO:0000256" key="2">
    <source>
        <dbReference type="ARBA" id="ARBA00007577"/>
    </source>
</evidence>
<dbReference type="Pfam" id="PF00005">
    <property type="entry name" value="ABC_tran"/>
    <property type="match status" value="1"/>
</dbReference>
<dbReference type="AlphaFoldDB" id="A0A0E4A080"/>
<evidence type="ECO:0000256" key="6">
    <source>
        <dbReference type="ARBA" id="ARBA00022989"/>
    </source>
</evidence>
<dbReference type="KEGG" id="srd:SD10_26930"/>
<dbReference type="PATRIC" id="fig|1379870.5.peg.5812"/>
<dbReference type="PROSITE" id="PS00211">
    <property type="entry name" value="ABC_TRANSPORTER_1"/>
    <property type="match status" value="1"/>
</dbReference>
<keyword evidence="12" id="KW-1185">Reference proteome</keyword>
<feature type="transmembrane region" description="Helical" evidence="8">
    <location>
        <begin position="264"/>
        <end position="289"/>
    </location>
</feature>
<keyword evidence="5" id="KW-0067">ATP-binding</keyword>
<dbReference type="InterPro" id="IPR036640">
    <property type="entry name" value="ABC1_TM_sf"/>
</dbReference>
<dbReference type="GO" id="GO:0016887">
    <property type="term" value="F:ATP hydrolysis activity"/>
    <property type="evidence" value="ECO:0007669"/>
    <property type="project" value="InterPro"/>
</dbReference>
<gene>
    <name evidence="11" type="ORF">SD10_26930</name>
</gene>
<feature type="transmembrane region" description="Helical" evidence="8">
    <location>
        <begin position="301"/>
        <end position="320"/>
    </location>
</feature>
<feature type="transmembrane region" description="Helical" evidence="8">
    <location>
        <begin position="160"/>
        <end position="177"/>
    </location>
</feature>
<dbReference type="InterPro" id="IPR027417">
    <property type="entry name" value="P-loop_NTPase"/>
</dbReference>
<keyword evidence="4" id="KW-0547">Nucleotide-binding</keyword>
<keyword evidence="7 8" id="KW-0472">Membrane</keyword>
<dbReference type="STRING" id="1379870.SD10_26930"/>
<feature type="domain" description="ABC transporter" evidence="9">
    <location>
        <begin position="358"/>
        <end position="594"/>
    </location>
</feature>
<evidence type="ECO:0000313" key="12">
    <source>
        <dbReference type="Proteomes" id="UP000033054"/>
    </source>
</evidence>
<name>A0A0E4A080_9BACT</name>
<evidence type="ECO:0000256" key="8">
    <source>
        <dbReference type="SAM" id="Phobius"/>
    </source>
</evidence>
<dbReference type="GO" id="GO:0090374">
    <property type="term" value="P:oligopeptide export from mitochondrion"/>
    <property type="evidence" value="ECO:0007669"/>
    <property type="project" value="TreeGrafter"/>
</dbReference>
<comment type="similarity">
    <text evidence="2">Belongs to the ABC transporter superfamily. ABCB family. Multidrug resistance exporter (TC 3.A.1.201) subfamily.</text>
</comment>
<dbReference type="Gene3D" id="3.40.50.300">
    <property type="entry name" value="P-loop containing nucleotide triphosphate hydrolases"/>
    <property type="match status" value="1"/>
</dbReference>
<dbReference type="InterPro" id="IPR039421">
    <property type="entry name" value="Type_1_exporter"/>
</dbReference>
<dbReference type="PANTHER" id="PTHR43394:SF1">
    <property type="entry name" value="ATP-BINDING CASSETTE SUB-FAMILY B MEMBER 10, MITOCHONDRIAL"/>
    <property type="match status" value="1"/>
</dbReference>
<dbReference type="CDD" id="cd03249">
    <property type="entry name" value="ABC_MTABC3_MDL1_MDL2"/>
    <property type="match status" value="1"/>
</dbReference>
<evidence type="ECO:0000259" key="9">
    <source>
        <dbReference type="PROSITE" id="PS50893"/>
    </source>
</evidence>
<feature type="transmembrane region" description="Helical" evidence="8">
    <location>
        <begin position="183"/>
        <end position="203"/>
    </location>
</feature>
<keyword evidence="3 8" id="KW-0812">Transmembrane</keyword>
<dbReference type="PANTHER" id="PTHR43394">
    <property type="entry name" value="ATP-DEPENDENT PERMEASE MDL1, MITOCHONDRIAL"/>
    <property type="match status" value="1"/>
</dbReference>
<dbReference type="RefSeq" id="WP_046578353.1">
    <property type="nucleotide sequence ID" value="NZ_CP010429.1"/>
</dbReference>
<feature type="domain" description="ABC transmembrane type-1" evidence="10">
    <location>
        <begin position="43"/>
        <end position="324"/>
    </location>
</feature>
<protein>
    <submittedName>
        <fullName evidence="11">Multidrug ABC transporter ATPase</fullName>
    </submittedName>
</protein>
<reference evidence="11 12" key="1">
    <citation type="journal article" date="2014" name="Curr. Microbiol.">
        <title>Spirosoma radiotolerans sp. nov., a gamma-radiation-resistant bacterium isolated from gamma ray-irradiated soil.</title>
        <authorList>
            <person name="Lee J.J."/>
            <person name="Srinivasan S."/>
            <person name="Lim S."/>
            <person name="Joe M."/>
            <person name="Im S."/>
            <person name="Bae S.I."/>
            <person name="Park K.R."/>
            <person name="Han J.H."/>
            <person name="Park S.H."/>
            <person name="Joo B.M."/>
            <person name="Park S.J."/>
            <person name="Kim M.K."/>
        </authorList>
    </citation>
    <scope>NUCLEOTIDE SEQUENCE [LARGE SCALE GENOMIC DNA]</scope>
    <source>
        <strain evidence="11 12">DG5A</strain>
    </source>
</reference>
<organism evidence="11 12">
    <name type="scientific">Spirosoma radiotolerans</name>
    <dbReference type="NCBI Taxonomy" id="1379870"/>
    <lineage>
        <taxon>Bacteria</taxon>
        <taxon>Pseudomonadati</taxon>
        <taxon>Bacteroidota</taxon>
        <taxon>Cytophagia</taxon>
        <taxon>Cytophagales</taxon>
        <taxon>Cytophagaceae</taxon>
        <taxon>Spirosoma</taxon>
    </lineage>
</organism>
<dbReference type="SUPFAM" id="SSF90123">
    <property type="entry name" value="ABC transporter transmembrane region"/>
    <property type="match status" value="1"/>
</dbReference>
<dbReference type="SMART" id="SM00382">
    <property type="entry name" value="AAA"/>
    <property type="match status" value="1"/>
</dbReference>
<feature type="transmembrane region" description="Helical" evidence="8">
    <location>
        <begin position="83"/>
        <end position="102"/>
    </location>
</feature>
<dbReference type="HOGENOM" id="CLU_000604_84_3_10"/>
<dbReference type="GO" id="GO:0005524">
    <property type="term" value="F:ATP binding"/>
    <property type="evidence" value="ECO:0007669"/>
    <property type="project" value="UniProtKB-KW"/>
</dbReference>
<dbReference type="FunFam" id="3.40.50.300:FF:000251">
    <property type="entry name" value="ABC transporter B family member 19"/>
    <property type="match status" value="1"/>
</dbReference>
<evidence type="ECO:0000256" key="7">
    <source>
        <dbReference type="ARBA" id="ARBA00023136"/>
    </source>
</evidence>
<sequence>MAKRAGNFGEEASEEDKKKFSRDGLKKAISIFRFVKPYRVQYIIGFVFLILSTGTTMSFGLLIGQITSVIQGKSAYTLNQVTLFFVGVLIAQALFSFFRIYFFSQVSERAMADVRRAAYSKIITLPIPFFEQRRVGELTSRISADISQLQDVLTLTVAELFRQVGTLTIGTAIIFYVSWKLTLFMLATFPVIIVAAMFFGRFIRKLSKKAQDLLAQANIIVEETLQSVNVVKAFTNEKLEINRYGNALQLVVNTALHAARFRGIFVSFVIFALFGGIIGVVWYGGSLVISNEMPFADLLTFIVYTTFIGGSVAGMGDLYAQLQRTIGSSERILEILEEPSEVNAEEETPLFVPVHGRVQFNDVRFSYPSRPDVPVLKGISLDVAAGRKIALVGQSGAGKSTIVQLLMRYYPIGGGQITVDDRDLSSFNVTELRKNIAVVPQEVMLFGGTILENIQYGKPGASEAEVREAARKANALQFIDSFPEGLQTVVGERGVKLSGGQRQRIAIARAILKDPAILILDEATSSLDAESERLVQEALDVLMQNRTTIIIAHRLATIRKVDMIYVMREGQIAESGTHDELATQEDGIYANLVKLQFETIE</sequence>
<dbReference type="GO" id="GO:0005886">
    <property type="term" value="C:plasma membrane"/>
    <property type="evidence" value="ECO:0007669"/>
    <property type="project" value="UniProtKB-SubCell"/>
</dbReference>